<evidence type="ECO:0000256" key="5">
    <source>
        <dbReference type="ARBA" id="ARBA00023198"/>
    </source>
</evidence>
<dbReference type="FunFam" id="1.10.533.10:FF:000013">
    <property type="entry name" value="Apoptosis-associated speck-like protein containing a CARD"/>
    <property type="match status" value="1"/>
</dbReference>
<evidence type="ECO:0000259" key="7">
    <source>
        <dbReference type="PROSITE" id="PS50209"/>
    </source>
</evidence>
<sequence>MAQKTIKMAIKDSLENLGKQNLKKFRSALLDRREKPRVPVSRVEDEDFLGITDVLVSTFGEFSAAQVTLDLLKQIKCNGEAEALESDLNASGLLKPKSNEHFVDKYRCALINRVSNIAPILDELLNEKVIDQEAYERIRALPTCQERIRELYCSGLKGGKACKDAFFKSLEKHERFLIDHLRTNQ</sequence>
<dbReference type="SMART" id="SM01289">
    <property type="entry name" value="PYRIN"/>
    <property type="match status" value="1"/>
</dbReference>
<protein>
    <submittedName>
        <fullName evidence="9">CARD PYD and</fullName>
    </submittedName>
</protein>
<dbReference type="GO" id="GO:0061702">
    <property type="term" value="C:canonical inflammasome complex"/>
    <property type="evidence" value="ECO:0007669"/>
    <property type="project" value="UniProtKB-SubCell"/>
</dbReference>
<dbReference type="AlphaFoldDB" id="A0A5C6PK75"/>
<dbReference type="Proteomes" id="UP000324091">
    <property type="component" value="Chromosome 10"/>
</dbReference>
<proteinExistence type="predicted"/>
<dbReference type="EMBL" id="RHFK02000002">
    <property type="protein sequence ID" value="TWW80154.1"/>
    <property type="molecule type" value="Genomic_DNA"/>
</dbReference>
<dbReference type="GO" id="GO:0045087">
    <property type="term" value="P:innate immune response"/>
    <property type="evidence" value="ECO:0007669"/>
    <property type="project" value="UniProtKB-KW"/>
</dbReference>
<evidence type="ECO:0000256" key="4">
    <source>
        <dbReference type="ARBA" id="ARBA00022859"/>
    </source>
</evidence>
<reference evidence="9 10" key="1">
    <citation type="submission" date="2019-04" db="EMBL/GenBank/DDBJ databases">
        <title>Chromosome genome assembly for Takifugu flavidus.</title>
        <authorList>
            <person name="Xiao S."/>
        </authorList>
    </citation>
    <scope>NUCLEOTIDE SEQUENCE [LARGE SCALE GENOMIC DNA]</scope>
    <source>
        <strain evidence="9">HTHZ2018</strain>
        <tissue evidence="9">Muscle</tissue>
    </source>
</reference>
<evidence type="ECO:0000256" key="3">
    <source>
        <dbReference type="ARBA" id="ARBA00022588"/>
    </source>
</evidence>
<organism evidence="9 10">
    <name type="scientific">Takifugu flavidus</name>
    <name type="common">sansaifugu</name>
    <dbReference type="NCBI Taxonomy" id="433684"/>
    <lineage>
        <taxon>Eukaryota</taxon>
        <taxon>Metazoa</taxon>
        <taxon>Chordata</taxon>
        <taxon>Craniata</taxon>
        <taxon>Vertebrata</taxon>
        <taxon>Euteleostomi</taxon>
        <taxon>Actinopterygii</taxon>
        <taxon>Neopterygii</taxon>
        <taxon>Teleostei</taxon>
        <taxon>Neoteleostei</taxon>
        <taxon>Acanthomorphata</taxon>
        <taxon>Eupercaria</taxon>
        <taxon>Tetraodontiformes</taxon>
        <taxon>Tetradontoidea</taxon>
        <taxon>Tetraodontidae</taxon>
        <taxon>Takifugu</taxon>
    </lineage>
</organism>
<dbReference type="PROSITE" id="PS50209">
    <property type="entry name" value="CARD"/>
    <property type="match status" value="1"/>
</dbReference>
<accession>A0A5C6PK75</accession>
<dbReference type="PROSITE" id="PS50824">
    <property type="entry name" value="DAPIN"/>
    <property type="match status" value="1"/>
</dbReference>
<feature type="domain" description="CARD" evidence="7">
    <location>
        <begin position="95"/>
        <end position="185"/>
    </location>
</feature>
<name>A0A5C6PK75_9TELE</name>
<evidence type="ECO:0000256" key="2">
    <source>
        <dbReference type="ARBA" id="ARBA00022490"/>
    </source>
</evidence>
<keyword evidence="10" id="KW-1185">Reference proteome</keyword>
<keyword evidence="4" id="KW-0391">Immunity</keyword>
<keyword evidence="5" id="KW-0395">Inflammatory response</keyword>
<evidence type="ECO:0000256" key="1">
    <source>
        <dbReference type="ARBA" id="ARBA00004110"/>
    </source>
</evidence>
<dbReference type="GO" id="GO:0006954">
    <property type="term" value="P:inflammatory response"/>
    <property type="evidence" value="ECO:0007669"/>
    <property type="project" value="UniProtKB-KW"/>
</dbReference>
<keyword evidence="3" id="KW-0399">Innate immunity</keyword>
<evidence type="ECO:0000313" key="9">
    <source>
        <dbReference type="EMBL" id="TWW80154.1"/>
    </source>
</evidence>
<dbReference type="Gene3D" id="1.10.533.10">
    <property type="entry name" value="Death Domain, Fas"/>
    <property type="match status" value="2"/>
</dbReference>
<dbReference type="PANTHER" id="PTHR46985:SF2">
    <property type="entry name" value="APOPTOSIS-ASSOCIATED SPECK-LIKE PROTEIN CONTAINING A CARD"/>
    <property type="match status" value="1"/>
</dbReference>
<evidence type="ECO:0000256" key="6">
    <source>
        <dbReference type="ARBA" id="ARBA00023233"/>
    </source>
</evidence>
<comment type="subcellular location">
    <subcellularLocation>
        <location evidence="1">Inflammasome</location>
    </subcellularLocation>
</comment>
<dbReference type="InterPro" id="IPR001315">
    <property type="entry name" value="CARD"/>
</dbReference>
<dbReference type="Pfam" id="PF00619">
    <property type="entry name" value="CARD"/>
    <property type="match status" value="1"/>
</dbReference>
<evidence type="ECO:0000313" key="10">
    <source>
        <dbReference type="Proteomes" id="UP000324091"/>
    </source>
</evidence>
<keyword evidence="6" id="KW-1271">Inflammasome</keyword>
<dbReference type="InterPro" id="IPR011029">
    <property type="entry name" value="DEATH-like_dom_sf"/>
</dbReference>
<dbReference type="Pfam" id="PF02758">
    <property type="entry name" value="PYRIN"/>
    <property type="match status" value="1"/>
</dbReference>
<dbReference type="InterPro" id="IPR051249">
    <property type="entry name" value="NLRP_Inflammasome"/>
</dbReference>
<gene>
    <name evidence="9" type="ORF">D4764_10G0011840</name>
</gene>
<dbReference type="InterPro" id="IPR004020">
    <property type="entry name" value="DAPIN"/>
</dbReference>
<dbReference type="SUPFAM" id="SSF47986">
    <property type="entry name" value="DEATH domain"/>
    <property type="match status" value="2"/>
</dbReference>
<dbReference type="GO" id="GO:0042981">
    <property type="term" value="P:regulation of apoptotic process"/>
    <property type="evidence" value="ECO:0007669"/>
    <property type="project" value="InterPro"/>
</dbReference>
<evidence type="ECO:0000259" key="8">
    <source>
        <dbReference type="PROSITE" id="PS50824"/>
    </source>
</evidence>
<feature type="domain" description="Pyrin" evidence="8">
    <location>
        <begin position="1"/>
        <end position="94"/>
    </location>
</feature>
<dbReference type="CDD" id="cd08330">
    <property type="entry name" value="CARD_ASC_NALP1"/>
    <property type="match status" value="1"/>
</dbReference>
<dbReference type="PANTHER" id="PTHR46985">
    <property type="entry name" value="NACHT, LRR AND PYD DOMAINS-CONTAINING PROTEIN 1"/>
    <property type="match status" value="1"/>
</dbReference>
<dbReference type="InterPro" id="IPR033516">
    <property type="entry name" value="CARD8/ASC/NALP1_CARD"/>
</dbReference>
<comment type="caution">
    <text evidence="9">The sequence shown here is derived from an EMBL/GenBank/DDBJ whole genome shotgun (WGS) entry which is preliminary data.</text>
</comment>
<keyword evidence="2" id="KW-0963">Cytoplasm</keyword>